<dbReference type="GO" id="GO:0005506">
    <property type="term" value="F:iron ion binding"/>
    <property type="evidence" value="ECO:0007669"/>
    <property type="project" value="TreeGrafter"/>
</dbReference>
<dbReference type="AlphaFoldDB" id="A0A3G6J1P1"/>
<reference evidence="2 3" key="1">
    <citation type="submission" date="2018-11" db="EMBL/GenBank/DDBJ databases">
        <authorList>
            <person name="Kleinhagauer T."/>
            <person name="Glaeser S.P."/>
            <person name="Spergser J."/>
            <person name="Ruckert C."/>
            <person name="Kaempfer P."/>
            <person name="Busse H.-J."/>
        </authorList>
    </citation>
    <scope>NUCLEOTIDE SEQUENCE [LARGE SCALE GENOMIC DNA]</scope>
    <source>
        <strain evidence="2 3">812CH</strain>
    </source>
</reference>
<dbReference type="KEGG" id="cpso:CPPEL_11045"/>
<dbReference type="NCBIfam" id="TIGR00074">
    <property type="entry name" value="hypC_hupF"/>
    <property type="match status" value="1"/>
</dbReference>
<sequence>MCLGVPAKIQRIEPGLMPMATVTMAGQERRICLAYTPEVAVGDFVLVQNGFSHSTLSPEEAAQALHTMQSHGLIEKDESCA</sequence>
<dbReference type="PANTHER" id="PTHR35177">
    <property type="entry name" value="HYDROGENASE MATURATION FACTOR HYBG"/>
    <property type="match status" value="1"/>
</dbReference>
<dbReference type="InterPro" id="IPR019812">
    <property type="entry name" value="Hydgase_assmbl_chp_CS"/>
</dbReference>
<dbReference type="PRINTS" id="PR00445">
    <property type="entry name" value="HUPFHYPC"/>
</dbReference>
<evidence type="ECO:0000313" key="3">
    <source>
        <dbReference type="Proteomes" id="UP000271426"/>
    </source>
</evidence>
<evidence type="ECO:0000313" key="2">
    <source>
        <dbReference type="EMBL" id="AZA10300.1"/>
    </source>
</evidence>
<dbReference type="GO" id="GO:0051604">
    <property type="term" value="P:protein maturation"/>
    <property type="evidence" value="ECO:0007669"/>
    <property type="project" value="TreeGrafter"/>
</dbReference>
<organism evidence="2 3">
    <name type="scientific">Corynebacterium pseudopelargi</name>
    <dbReference type="NCBI Taxonomy" id="2080757"/>
    <lineage>
        <taxon>Bacteria</taxon>
        <taxon>Bacillati</taxon>
        <taxon>Actinomycetota</taxon>
        <taxon>Actinomycetes</taxon>
        <taxon>Mycobacteriales</taxon>
        <taxon>Corynebacteriaceae</taxon>
        <taxon>Corynebacterium</taxon>
    </lineage>
</organism>
<dbReference type="GO" id="GO:1902670">
    <property type="term" value="F:carbon dioxide binding"/>
    <property type="evidence" value="ECO:0007669"/>
    <property type="project" value="TreeGrafter"/>
</dbReference>
<dbReference type="PANTHER" id="PTHR35177:SF2">
    <property type="entry name" value="HYDROGENASE MATURATION FACTOR HYBG"/>
    <property type="match status" value="1"/>
</dbReference>
<dbReference type="PROSITE" id="PS01097">
    <property type="entry name" value="HUPF_HYPC"/>
    <property type="match status" value="1"/>
</dbReference>
<dbReference type="Proteomes" id="UP000271426">
    <property type="component" value="Chromosome"/>
</dbReference>
<comment type="similarity">
    <text evidence="1">Belongs to the HupF/HypC family.</text>
</comment>
<name>A0A3G6J1P1_9CORY</name>
<dbReference type="SUPFAM" id="SSF159127">
    <property type="entry name" value="HupF/HypC-like"/>
    <property type="match status" value="1"/>
</dbReference>
<dbReference type="EMBL" id="CP033898">
    <property type="protein sequence ID" value="AZA10300.1"/>
    <property type="molecule type" value="Genomic_DNA"/>
</dbReference>
<accession>A0A3G6J1P1</accession>
<dbReference type="Gene3D" id="2.30.30.140">
    <property type="match status" value="1"/>
</dbReference>
<gene>
    <name evidence="2" type="ORF">CPPEL_11045</name>
</gene>
<proteinExistence type="inferred from homology"/>
<evidence type="ECO:0000256" key="1">
    <source>
        <dbReference type="ARBA" id="ARBA00006018"/>
    </source>
</evidence>
<dbReference type="InterPro" id="IPR001109">
    <property type="entry name" value="Hydrogenase_HupF/HypC"/>
</dbReference>
<dbReference type="OrthoDB" id="9806017at2"/>
<keyword evidence="3" id="KW-1185">Reference proteome</keyword>
<protein>
    <submittedName>
        <fullName evidence="2">Hydrogenase 2 accessory protein HypG</fullName>
    </submittedName>
</protein>
<dbReference type="Pfam" id="PF01455">
    <property type="entry name" value="HupF_HypC"/>
    <property type="match status" value="1"/>
</dbReference>